<dbReference type="Proteomes" id="UP000029665">
    <property type="component" value="Unassembled WGS sequence"/>
</dbReference>
<feature type="region of interest" description="Disordered" evidence="1">
    <location>
        <begin position="184"/>
        <end position="216"/>
    </location>
</feature>
<reference evidence="2" key="1">
    <citation type="submission" date="2014-01" db="EMBL/GenBank/DDBJ databases">
        <title>The genome of the white-rot fungus Pycnoporus cinnabarinus: a basidiomycete model with a versatile arsenal for lignocellulosic biomass breakdown.</title>
        <authorList>
            <person name="Levasseur A."/>
            <person name="Lomascolo A."/>
            <person name="Ruiz-Duenas F.J."/>
            <person name="Uzan E."/>
            <person name="Piumi F."/>
            <person name="Kues U."/>
            <person name="Ram A.F.J."/>
            <person name="Murat C."/>
            <person name="Haon M."/>
            <person name="Benoit I."/>
            <person name="Arfi Y."/>
            <person name="Chevret D."/>
            <person name="Drula E."/>
            <person name="Kwon M.J."/>
            <person name="Gouret P."/>
            <person name="Lesage-Meessen L."/>
            <person name="Lombard V."/>
            <person name="Mariette J."/>
            <person name="Noirot C."/>
            <person name="Park J."/>
            <person name="Patyshakuliyeva A."/>
            <person name="Wieneger R.A.B."/>
            <person name="Wosten H.A.B."/>
            <person name="Martin F."/>
            <person name="Coutinho P.M."/>
            <person name="de Vries R."/>
            <person name="Martinez A.T."/>
            <person name="Klopp C."/>
            <person name="Pontarotti P."/>
            <person name="Henrissat B."/>
            <person name="Record E."/>
        </authorList>
    </citation>
    <scope>NUCLEOTIDE SEQUENCE [LARGE SCALE GENOMIC DNA]</scope>
    <source>
        <strain evidence="2">BRFM137</strain>
    </source>
</reference>
<dbReference type="OrthoDB" id="2753716at2759"/>
<evidence type="ECO:0000256" key="1">
    <source>
        <dbReference type="SAM" id="MobiDB-lite"/>
    </source>
</evidence>
<evidence type="ECO:0000313" key="2">
    <source>
        <dbReference type="EMBL" id="CDO70958.1"/>
    </source>
</evidence>
<dbReference type="AlphaFoldDB" id="A0A060SEX8"/>
<feature type="region of interest" description="Disordered" evidence="1">
    <location>
        <begin position="350"/>
        <end position="373"/>
    </location>
</feature>
<dbReference type="EMBL" id="CCBP010000095">
    <property type="protein sequence ID" value="CDO70958.1"/>
    <property type="molecule type" value="Genomic_DNA"/>
</dbReference>
<proteinExistence type="predicted"/>
<gene>
    <name evidence="2" type="ORF">BN946_scf184829.g67</name>
</gene>
<evidence type="ECO:0000313" key="3">
    <source>
        <dbReference type="Proteomes" id="UP000029665"/>
    </source>
</evidence>
<protein>
    <submittedName>
        <fullName evidence="2">Uncharacterized protein</fullName>
    </submittedName>
</protein>
<accession>A0A060SEX8</accession>
<feature type="compositionally biased region" description="Polar residues" evidence="1">
    <location>
        <begin position="350"/>
        <end position="361"/>
    </location>
</feature>
<keyword evidence="3" id="KW-1185">Reference proteome</keyword>
<sequence>MKRFCPGAFQYAVIRIDPVAMVEHFNDPVATAEARALGTRKYLVYLDAIKLHGTASWESKVSICRFQPTPDPSNGITSDMAIPIYPNTRHPAGRASIESETPFPFSNCYFWLGTTVEVRIRRKVDMYDDSRAVKLSAMQHVRIELGFSNDFQQLHSFRQRQLSTAPPKVNLVQKGGNVIANLQPSRRVPVPLPQSTSSSQESRLSSPSGRAKARDNNITLVAGSEIDFQRCDSPAHDPPQYDPDVEAIFRMDIFGLAHDDAAEYLPLVDLWFELTEHLSADTIPNPLDFLAECDAIGRIIREARARSPHVPAPLRNEDGLSIMSEFSTEDSEFDAGSSSGAMACPAQHVVTQSPTNTSIPASETPDANAKPVC</sequence>
<feature type="compositionally biased region" description="Low complexity" evidence="1">
    <location>
        <begin position="195"/>
        <end position="208"/>
    </location>
</feature>
<dbReference type="HOGENOM" id="CLU_742150_0_0_1"/>
<name>A0A060SEX8_PYCCI</name>
<dbReference type="OMA" id="DMSIPIF"/>
<dbReference type="STRING" id="5643.A0A060SEX8"/>
<comment type="caution">
    <text evidence="2">The sequence shown here is derived from an EMBL/GenBank/DDBJ whole genome shotgun (WGS) entry which is preliminary data.</text>
</comment>
<organism evidence="2 3">
    <name type="scientific">Pycnoporus cinnabarinus</name>
    <name type="common">Cinnabar-red polypore</name>
    <name type="synonym">Trametes cinnabarina</name>
    <dbReference type="NCBI Taxonomy" id="5643"/>
    <lineage>
        <taxon>Eukaryota</taxon>
        <taxon>Fungi</taxon>
        <taxon>Dikarya</taxon>
        <taxon>Basidiomycota</taxon>
        <taxon>Agaricomycotina</taxon>
        <taxon>Agaricomycetes</taxon>
        <taxon>Polyporales</taxon>
        <taxon>Polyporaceae</taxon>
        <taxon>Trametes</taxon>
    </lineage>
</organism>